<proteinExistence type="predicted"/>
<sequence>MSRRKQTLTAVKDLSPLPDTVPSAAKRIRRGAADRSREKVRSFVRLLQRDGTGTGWSKGVPPTRRSDVDAGPSSGKSGREAELGRGAGRNKRQRPSSPPQVVTITIRDDDAAEVDNEAVPVTKRPPRQQKTQGRRSARQYAVVDYSKLHFGSSSEPEEEEEPFEEGGWPRTAKPSPQPGNGPRRGRPHKVVPSRDQAPKLNVQKTGSPNNGDGIFICRRCDAAHDTVEEFLTHFETAHCPDLTDEEFRQRLYSNSYLCARCDFHTTEKDELERHELYHTQQPNPLVSKWQGRYHCDQCDFSATNAVTLSHHRKTHQRPVASDRQTPNEGVSFACADCTARFSDRQEVLRHKELVHGPTSFH</sequence>
<dbReference type="SMART" id="SM00355">
    <property type="entry name" value="ZnF_C2H2"/>
    <property type="match status" value="4"/>
</dbReference>
<dbReference type="Proteomes" id="UP000192247">
    <property type="component" value="Unassembled WGS sequence"/>
</dbReference>
<keyword evidence="2" id="KW-0677">Repeat</keyword>
<evidence type="ECO:0000313" key="8">
    <source>
        <dbReference type="EMBL" id="OQR76038.1"/>
    </source>
</evidence>
<dbReference type="Gene3D" id="3.30.160.60">
    <property type="entry name" value="Classic Zinc Finger"/>
    <property type="match status" value="1"/>
</dbReference>
<keyword evidence="1" id="KW-0479">Metal-binding</keyword>
<feature type="domain" description="C2H2-type" evidence="7">
    <location>
        <begin position="293"/>
        <end position="320"/>
    </location>
</feature>
<reference evidence="8 9" key="1">
    <citation type="journal article" date="2017" name="Gigascience">
        <title>Draft genome of the honey bee ectoparasitic mite, Tropilaelaps mercedesae, is shaped by the parasitic life history.</title>
        <authorList>
            <person name="Dong X."/>
            <person name="Armstrong S.D."/>
            <person name="Xia D."/>
            <person name="Makepeace B.L."/>
            <person name="Darby A.C."/>
            <person name="Kadowaki T."/>
        </authorList>
    </citation>
    <scope>NUCLEOTIDE SEQUENCE [LARGE SCALE GENOMIC DNA]</scope>
    <source>
        <strain evidence="8">Wuxi-XJTLU</strain>
    </source>
</reference>
<evidence type="ECO:0000313" key="9">
    <source>
        <dbReference type="Proteomes" id="UP000192247"/>
    </source>
</evidence>
<dbReference type="PROSITE" id="PS50157">
    <property type="entry name" value="ZINC_FINGER_C2H2_2"/>
    <property type="match status" value="3"/>
</dbReference>
<feature type="region of interest" description="Disordered" evidence="6">
    <location>
        <begin position="1"/>
        <end position="208"/>
    </location>
</feature>
<protein>
    <submittedName>
        <fullName evidence="8">Zinc finger protein-like</fullName>
    </submittedName>
</protein>
<evidence type="ECO:0000256" key="1">
    <source>
        <dbReference type="ARBA" id="ARBA00022723"/>
    </source>
</evidence>
<dbReference type="PROSITE" id="PS00028">
    <property type="entry name" value="ZINC_FINGER_C2H2_1"/>
    <property type="match status" value="1"/>
</dbReference>
<evidence type="ECO:0000256" key="5">
    <source>
        <dbReference type="PROSITE-ProRule" id="PRU00042"/>
    </source>
</evidence>
<dbReference type="OrthoDB" id="3565419at2759"/>
<dbReference type="InParanoid" id="A0A1V9XRQ0"/>
<dbReference type="GO" id="GO:0008270">
    <property type="term" value="F:zinc ion binding"/>
    <property type="evidence" value="ECO:0007669"/>
    <property type="project" value="UniProtKB-KW"/>
</dbReference>
<keyword evidence="3 5" id="KW-0863">Zinc-finger</keyword>
<feature type="domain" description="C2H2-type" evidence="7">
    <location>
        <begin position="332"/>
        <end position="355"/>
    </location>
</feature>
<evidence type="ECO:0000256" key="3">
    <source>
        <dbReference type="ARBA" id="ARBA00022771"/>
    </source>
</evidence>
<dbReference type="PANTHER" id="PTHR24379">
    <property type="entry name" value="KRAB AND ZINC FINGER DOMAIN-CONTAINING"/>
    <property type="match status" value="1"/>
</dbReference>
<keyword evidence="9" id="KW-1185">Reference proteome</keyword>
<evidence type="ECO:0000259" key="7">
    <source>
        <dbReference type="PROSITE" id="PS50157"/>
    </source>
</evidence>
<dbReference type="InterPro" id="IPR013087">
    <property type="entry name" value="Znf_C2H2_type"/>
</dbReference>
<accession>A0A1V9XRQ0</accession>
<gene>
    <name evidence="8" type="ORF">BIW11_08027</name>
</gene>
<organism evidence="8 9">
    <name type="scientific">Tropilaelaps mercedesae</name>
    <dbReference type="NCBI Taxonomy" id="418985"/>
    <lineage>
        <taxon>Eukaryota</taxon>
        <taxon>Metazoa</taxon>
        <taxon>Ecdysozoa</taxon>
        <taxon>Arthropoda</taxon>
        <taxon>Chelicerata</taxon>
        <taxon>Arachnida</taxon>
        <taxon>Acari</taxon>
        <taxon>Parasitiformes</taxon>
        <taxon>Mesostigmata</taxon>
        <taxon>Gamasina</taxon>
        <taxon>Dermanyssoidea</taxon>
        <taxon>Laelapidae</taxon>
        <taxon>Tropilaelaps</taxon>
    </lineage>
</organism>
<feature type="compositionally biased region" description="Basic residues" evidence="6">
    <location>
        <begin position="124"/>
        <end position="137"/>
    </location>
</feature>
<dbReference type="AlphaFoldDB" id="A0A1V9XRQ0"/>
<feature type="compositionally biased region" description="Acidic residues" evidence="6">
    <location>
        <begin position="155"/>
        <end position="164"/>
    </location>
</feature>
<dbReference type="EMBL" id="MNPL01005405">
    <property type="protein sequence ID" value="OQR76038.1"/>
    <property type="molecule type" value="Genomic_DNA"/>
</dbReference>
<keyword evidence="4" id="KW-0862">Zinc</keyword>
<feature type="domain" description="C2H2-type" evidence="7">
    <location>
        <begin position="256"/>
        <end position="283"/>
    </location>
</feature>
<evidence type="ECO:0000256" key="2">
    <source>
        <dbReference type="ARBA" id="ARBA00022737"/>
    </source>
</evidence>
<feature type="compositionally biased region" description="Basic and acidic residues" evidence="6">
    <location>
        <begin position="31"/>
        <end position="41"/>
    </location>
</feature>
<dbReference type="PANTHER" id="PTHR24379:SF121">
    <property type="entry name" value="C2H2-TYPE DOMAIN-CONTAINING PROTEIN"/>
    <property type="match status" value="1"/>
</dbReference>
<name>A0A1V9XRQ0_9ACAR</name>
<evidence type="ECO:0000256" key="6">
    <source>
        <dbReference type="SAM" id="MobiDB-lite"/>
    </source>
</evidence>
<comment type="caution">
    <text evidence="8">The sequence shown here is derived from an EMBL/GenBank/DDBJ whole genome shotgun (WGS) entry which is preliminary data.</text>
</comment>
<evidence type="ECO:0000256" key="4">
    <source>
        <dbReference type="ARBA" id="ARBA00022833"/>
    </source>
</evidence>